<evidence type="ECO:0000313" key="2">
    <source>
        <dbReference type="EMBL" id="RKF81309.1"/>
    </source>
</evidence>
<dbReference type="EMBL" id="MCBQ01003709">
    <property type="protein sequence ID" value="RKF81309.1"/>
    <property type="molecule type" value="Genomic_DNA"/>
</dbReference>
<accession>A0A420J3D7</accession>
<reference evidence="2 3" key="1">
    <citation type="journal article" date="2018" name="BMC Genomics">
        <title>Comparative genome analyses reveal sequence features reflecting distinct modes of host-adaptation between dicot and monocot powdery mildew.</title>
        <authorList>
            <person name="Wu Y."/>
            <person name="Ma X."/>
            <person name="Pan Z."/>
            <person name="Kale S.D."/>
            <person name="Song Y."/>
            <person name="King H."/>
            <person name="Zhang Q."/>
            <person name="Presley C."/>
            <person name="Deng X."/>
            <person name="Wei C.I."/>
            <person name="Xiao S."/>
        </authorList>
    </citation>
    <scope>NUCLEOTIDE SEQUENCE [LARGE SCALE GENOMIC DNA]</scope>
    <source>
        <strain evidence="2">UMSG3</strain>
    </source>
</reference>
<feature type="signal peptide" evidence="1">
    <location>
        <begin position="1"/>
        <end position="25"/>
    </location>
</feature>
<keyword evidence="1" id="KW-0732">Signal</keyword>
<proteinExistence type="predicted"/>
<name>A0A420J3D7_9PEZI</name>
<gene>
    <name evidence="2" type="ORF">GcM3_c146o131</name>
</gene>
<evidence type="ECO:0008006" key="4">
    <source>
        <dbReference type="Google" id="ProtNLM"/>
    </source>
</evidence>
<dbReference type="Proteomes" id="UP000283383">
    <property type="component" value="Unassembled WGS sequence"/>
</dbReference>
<evidence type="ECO:0000313" key="3">
    <source>
        <dbReference type="Proteomes" id="UP000283383"/>
    </source>
</evidence>
<comment type="caution">
    <text evidence="2">The sequence shown here is derived from an EMBL/GenBank/DDBJ whole genome shotgun (WGS) entry which is preliminary data.</text>
</comment>
<sequence>MLLALLATLLRTMLALLDLMNCALALQCSPSSSWPLATACKCIADLADQGLLP</sequence>
<dbReference type="AlphaFoldDB" id="A0A420J3D7"/>
<feature type="chain" id="PRO_5018979814" description="Effector protein" evidence="1">
    <location>
        <begin position="26"/>
        <end position="53"/>
    </location>
</feature>
<evidence type="ECO:0000256" key="1">
    <source>
        <dbReference type="SAM" id="SignalP"/>
    </source>
</evidence>
<keyword evidence="3" id="KW-1185">Reference proteome</keyword>
<organism evidence="2 3">
    <name type="scientific">Golovinomyces cichoracearum</name>
    <dbReference type="NCBI Taxonomy" id="62708"/>
    <lineage>
        <taxon>Eukaryota</taxon>
        <taxon>Fungi</taxon>
        <taxon>Dikarya</taxon>
        <taxon>Ascomycota</taxon>
        <taxon>Pezizomycotina</taxon>
        <taxon>Leotiomycetes</taxon>
        <taxon>Erysiphales</taxon>
        <taxon>Erysiphaceae</taxon>
        <taxon>Golovinomyces</taxon>
    </lineage>
</organism>
<protein>
    <recommendedName>
        <fullName evidence="4">Effector protein</fullName>
    </recommendedName>
</protein>